<evidence type="ECO:0000256" key="5">
    <source>
        <dbReference type="ARBA" id="ARBA00023237"/>
    </source>
</evidence>
<dbReference type="STRING" id="551996.SAMN05192573_103211"/>
<dbReference type="SUPFAM" id="SSF48452">
    <property type="entry name" value="TPR-like"/>
    <property type="match status" value="1"/>
</dbReference>
<sequence length="521" mass="58661">MKHLKYILLVLVIAGMSACKKTFLDQEPYGNAIQANTFYNTVDEASGATIACYKYIDFDDWWQTQWWKQVGGEAASDNEWIGINGGQGTAVQAAHYTLNAENDRIEAHWIEIYKSIYIFNATIEGIQKSQIDDATKQKLIAEIKFLRAFQYFELVRNWGGIPLITKTLGPQENTYSRTSAADVYNFIKQDLNSAISILPNKSQYSATDKFRVSKGAAQALLAKIDLYTEDWAGAQNLTGQIISSGEYNLETFFGNIWQTTNHNGPESIFEIQYQYSTQYPNLGNIFPTTSMPGTEGGWGYFTPTSDLENAFKSQADSVRLNWTIMRQGFPVAGDPANTSFNANPAQCKSARYNRKVYVPRGERTPNGRFSKDHIYLRLADVYLMNAEAAAMQQQSAQALQSMRAVRNRVGLTTDMTLTGWNLINAVRLERRLEMALEGDRLYDIRRWKDQSGQPVINSILGPNGSFVKYNTQQSKDPYETKNLNEPQNKGANFIAGTHNLWPIPSKEIIASNGKITQNPGY</sequence>
<feature type="domain" description="RagB/SusD" evidence="6">
    <location>
        <begin position="265"/>
        <end position="521"/>
    </location>
</feature>
<evidence type="ECO:0000313" key="8">
    <source>
        <dbReference type="EMBL" id="SDG36562.1"/>
    </source>
</evidence>
<organism evidence="8 9">
    <name type="scientific">Mucilaginibacter gossypii</name>
    <dbReference type="NCBI Taxonomy" id="551996"/>
    <lineage>
        <taxon>Bacteria</taxon>
        <taxon>Pseudomonadati</taxon>
        <taxon>Bacteroidota</taxon>
        <taxon>Sphingobacteriia</taxon>
        <taxon>Sphingobacteriales</taxon>
        <taxon>Sphingobacteriaceae</taxon>
        <taxon>Mucilaginibacter</taxon>
    </lineage>
</organism>
<dbReference type="InterPro" id="IPR011990">
    <property type="entry name" value="TPR-like_helical_dom_sf"/>
</dbReference>
<dbReference type="Proteomes" id="UP000199705">
    <property type="component" value="Unassembled WGS sequence"/>
</dbReference>
<accession>A0A1G7TN79</accession>
<evidence type="ECO:0000256" key="2">
    <source>
        <dbReference type="ARBA" id="ARBA00006275"/>
    </source>
</evidence>
<dbReference type="Pfam" id="PF07980">
    <property type="entry name" value="SusD_RagB"/>
    <property type="match status" value="1"/>
</dbReference>
<evidence type="ECO:0000256" key="1">
    <source>
        <dbReference type="ARBA" id="ARBA00004442"/>
    </source>
</evidence>
<dbReference type="InterPro" id="IPR012944">
    <property type="entry name" value="SusD_RagB_dom"/>
</dbReference>
<keyword evidence="9" id="KW-1185">Reference proteome</keyword>
<feature type="domain" description="SusD-like N-terminal" evidence="7">
    <location>
        <begin position="88"/>
        <end position="226"/>
    </location>
</feature>
<dbReference type="InterPro" id="IPR033985">
    <property type="entry name" value="SusD-like_N"/>
</dbReference>
<evidence type="ECO:0000256" key="4">
    <source>
        <dbReference type="ARBA" id="ARBA00023136"/>
    </source>
</evidence>
<evidence type="ECO:0000259" key="6">
    <source>
        <dbReference type="Pfam" id="PF07980"/>
    </source>
</evidence>
<dbReference type="Gene3D" id="1.25.40.390">
    <property type="match status" value="1"/>
</dbReference>
<dbReference type="Pfam" id="PF14322">
    <property type="entry name" value="SusD-like_3"/>
    <property type="match status" value="1"/>
</dbReference>
<dbReference type="EMBL" id="FNCG01000003">
    <property type="protein sequence ID" value="SDG36562.1"/>
    <property type="molecule type" value="Genomic_DNA"/>
</dbReference>
<proteinExistence type="inferred from homology"/>
<dbReference type="AlphaFoldDB" id="A0A1G7TN79"/>
<comment type="similarity">
    <text evidence="2">Belongs to the SusD family.</text>
</comment>
<evidence type="ECO:0000259" key="7">
    <source>
        <dbReference type="Pfam" id="PF14322"/>
    </source>
</evidence>
<dbReference type="GO" id="GO:0009279">
    <property type="term" value="C:cell outer membrane"/>
    <property type="evidence" value="ECO:0007669"/>
    <property type="project" value="UniProtKB-SubCell"/>
</dbReference>
<keyword evidence="4" id="KW-0472">Membrane</keyword>
<evidence type="ECO:0000313" key="9">
    <source>
        <dbReference type="Proteomes" id="UP000199705"/>
    </source>
</evidence>
<protein>
    <submittedName>
        <fullName evidence="8">Starch-binding associating with outer membrane</fullName>
    </submittedName>
</protein>
<reference evidence="9" key="1">
    <citation type="submission" date="2016-10" db="EMBL/GenBank/DDBJ databases">
        <authorList>
            <person name="Varghese N."/>
            <person name="Submissions S."/>
        </authorList>
    </citation>
    <scope>NUCLEOTIDE SEQUENCE [LARGE SCALE GENOMIC DNA]</scope>
    <source>
        <strain evidence="9">Gh-67</strain>
    </source>
</reference>
<dbReference type="PROSITE" id="PS51257">
    <property type="entry name" value="PROKAR_LIPOPROTEIN"/>
    <property type="match status" value="1"/>
</dbReference>
<name>A0A1G7TN79_9SPHI</name>
<gene>
    <name evidence="8" type="ORF">SAMN05192573_103211</name>
</gene>
<comment type="subcellular location">
    <subcellularLocation>
        <location evidence="1">Cell outer membrane</location>
    </subcellularLocation>
</comment>
<keyword evidence="3" id="KW-0732">Signal</keyword>
<dbReference type="RefSeq" id="WP_091163996.1">
    <property type="nucleotide sequence ID" value="NZ_FNCG01000003.1"/>
</dbReference>
<evidence type="ECO:0000256" key="3">
    <source>
        <dbReference type="ARBA" id="ARBA00022729"/>
    </source>
</evidence>
<keyword evidence="5" id="KW-0998">Cell outer membrane</keyword>